<protein>
    <recommendedName>
        <fullName evidence="9">Transmembrane protein</fullName>
    </recommendedName>
</protein>
<dbReference type="InterPro" id="IPR012506">
    <property type="entry name" value="TMEM86B-like"/>
</dbReference>
<organism evidence="7 8">
    <name type="scientific">Polysphondylium violaceum</name>
    <dbReference type="NCBI Taxonomy" id="133409"/>
    <lineage>
        <taxon>Eukaryota</taxon>
        <taxon>Amoebozoa</taxon>
        <taxon>Evosea</taxon>
        <taxon>Eumycetozoa</taxon>
        <taxon>Dictyostelia</taxon>
        <taxon>Dictyosteliales</taxon>
        <taxon>Dictyosteliaceae</taxon>
        <taxon>Polysphondylium</taxon>
    </lineage>
</organism>
<sequence>MTGVDIDSSMVQQQEDLNNLVLDNRGHDEWAGHKDMWWRILYTTFFITAFGYLMARRSSDTKFHLIKPVPVVILGYIVLLWCSIHSHSSLFHLLIPHNPTSYAIYISAGLFLSAIGDFCLIYKRFFVHGVLFFLAAHLSFILAFTAESESLSKFFTPVVIVCLVSFNIFFVYMFITKVIPLFIKQTPKSLSIALFFYTSVIVTMCYTASVKAISNIDFSNPEQLFVNWNRLFSSLALYALIGALGAILFFISDLMILCREINALSKNQVSLIRKFIGDGDVGMITYWLGQLCIALSVSASAL</sequence>
<keyword evidence="5 6" id="KW-0472">Membrane</keyword>
<reference evidence="7" key="1">
    <citation type="submission" date="2020-01" db="EMBL/GenBank/DDBJ databases">
        <title>Development of genomics and gene disruption for Polysphondylium violaceum indicates a role for the polyketide synthase stlB in stalk morphogenesis.</title>
        <authorList>
            <person name="Narita B."/>
            <person name="Kawabe Y."/>
            <person name="Kin K."/>
            <person name="Saito T."/>
            <person name="Gibbs R."/>
            <person name="Kuspa A."/>
            <person name="Muzny D."/>
            <person name="Queller D."/>
            <person name="Richards S."/>
            <person name="Strassman J."/>
            <person name="Sucgang R."/>
            <person name="Worley K."/>
            <person name="Schaap P."/>
        </authorList>
    </citation>
    <scope>NUCLEOTIDE SEQUENCE</scope>
    <source>
        <strain evidence="7">QSvi11</strain>
    </source>
</reference>
<comment type="subcellular location">
    <subcellularLocation>
        <location evidence="1">Membrane</location>
        <topology evidence="1">Multi-pass membrane protein</topology>
    </subcellularLocation>
</comment>
<comment type="caution">
    <text evidence="7">The sequence shown here is derived from an EMBL/GenBank/DDBJ whole genome shotgun (WGS) entry which is preliminary data.</text>
</comment>
<dbReference type="Pfam" id="PF07947">
    <property type="entry name" value="YhhN"/>
    <property type="match status" value="1"/>
</dbReference>
<evidence type="ECO:0000256" key="2">
    <source>
        <dbReference type="ARBA" id="ARBA00007375"/>
    </source>
</evidence>
<evidence type="ECO:0000313" key="8">
    <source>
        <dbReference type="Proteomes" id="UP000695562"/>
    </source>
</evidence>
<name>A0A8J4PXE3_9MYCE</name>
<feature type="transmembrane region" description="Helical" evidence="6">
    <location>
        <begin position="36"/>
        <end position="53"/>
    </location>
</feature>
<gene>
    <name evidence="7" type="ORF">CYY_002023</name>
</gene>
<dbReference type="GO" id="GO:0016787">
    <property type="term" value="F:hydrolase activity"/>
    <property type="evidence" value="ECO:0007669"/>
    <property type="project" value="TreeGrafter"/>
</dbReference>
<keyword evidence="8" id="KW-1185">Reference proteome</keyword>
<comment type="similarity">
    <text evidence="2">Belongs to the TMEM86 family.</text>
</comment>
<evidence type="ECO:0000256" key="1">
    <source>
        <dbReference type="ARBA" id="ARBA00004141"/>
    </source>
</evidence>
<dbReference type="EMBL" id="AJWJ01000053">
    <property type="protein sequence ID" value="KAF2076653.1"/>
    <property type="molecule type" value="Genomic_DNA"/>
</dbReference>
<dbReference type="AlphaFoldDB" id="A0A8J4PXE3"/>
<feature type="transmembrane region" description="Helical" evidence="6">
    <location>
        <begin position="158"/>
        <end position="182"/>
    </location>
</feature>
<evidence type="ECO:0000256" key="4">
    <source>
        <dbReference type="ARBA" id="ARBA00022989"/>
    </source>
</evidence>
<dbReference type="PANTHER" id="PTHR31885:SF6">
    <property type="entry name" value="GH04784P"/>
    <property type="match status" value="1"/>
</dbReference>
<keyword evidence="4 6" id="KW-1133">Transmembrane helix</keyword>
<feature type="transmembrane region" description="Helical" evidence="6">
    <location>
        <begin position="65"/>
        <end position="82"/>
    </location>
</feature>
<dbReference type="Proteomes" id="UP000695562">
    <property type="component" value="Unassembled WGS sequence"/>
</dbReference>
<feature type="transmembrane region" description="Helical" evidence="6">
    <location>
        <begin position="102"/>
        <end position="122"/>
    </location>
</feature>
<evidence type="ECO:0000256" key="6">
    <source>
        <dbReference type="SAM" id="Phobius"/>
    </source>
</evidence>
<accession>A0A8J4PXE3</accession>
<feature type="transmembrane region" description="Helical" evidence="6">
    <location>
        <begin position="129"/>
        <end position="146"/>
    </location>
</feature>
<dbReference type="PANTHER" id="PTHR31885">
    <property type="entry name" value="GH04784P"/>
    <property type="match status" value="1"/>
</dbReference>
<proteinExistence type="inferred from homology"/>
<feature type="transmembrane region" description="Helical" evidence="6">
    <location>
        <begin position="236"/>
        <end position="258"/>
    </location>
</feature>
<evidence type="ECO:0000256" key="5">
    <source>
        <dbReference type="ARBA" id="ARBA00023136"/>
    </source>
</evidence>
<evidence type="ECO:0008006" key="9">
    <source>
        <dbReference type="Google" id="ProtNLM"/>
    </source>
</evidence>
<dbReference type="OrthoDB" id="2133758at2759"/>
<evidence type="ECO:0000256" key="3">
    <source>
        <dbReference type="ARBA" id="ARBA00022692"/>
    </source>
</evidence>
<dbReference type="GO" id="GO:0016020">
    <property type="term" value="C:membrane"/>
    <property type="evidence" value="ECO:0007669"/>
    <property type="project" value="UniProtKB-SubCell"/>
</dbReference>
<evidence type="ECO:0000313" key="7">
    <source>
        <dbReference type="EMBL" id="KAF2076653.1"/>
    </source>
</evidence>
<feature type="transmembrane region" description="Helical" evidence="6">
    <location>
        <begin position="194"/>
        <end position="216"/>
    </location>
</feature>
<keyword evidence="3 6" id="KW-0812">Transmembrane</keyword>